<organism evidence="2 3">
    <name type="scientific">Stephania cephalantha</name>
    <dbReference type="NCBI Taxonomy" id="152367"/>
    <lineage>
        <taxon>Eukaryota</taxon>
        <taxon>Viridiplantae</taxon>
        <taxon>Streptophyta</taxon>
        <taxon>Embryophyta</taxon>
        <taxon>Tracheophyta</taxon>
        <taxon>Spermatophyta</taxon>
        <taxon>Magnoliopsida</taxon>
        <taxon>Ranunculales</taxon>
        <taxon>Menispermaceae</taxon>
        <taxon>Menispermoideae</taxon>
        <taxon>Cissampelideae</taxon>
        <taxon>Stephania</taxon>
    </lineage>
</organism>
<proteinExistence type="predicted"/>
<dbReference type="Proteomes" id="UP001419268">
    <property type="component" value="Unassembled WGS sequence"/>
</dbReference>
<dbReference type="AlphaFoldDB" id="A0AAP0JV27"/>
<keyword evidence="3" id="KW-1185">Reference proteome</keyword>
<dbReference type="EMBL" id="JBBNAG010000004">
    <property type="protein sequence ID" value="KAK9140399.1"/>
    <property type="molecule type" value="Genomic_DNA"/>
</dbReference>
<protein>
    <submittedName>
        <fullName evidence="2">Uncharacterized protein</fullName>
    </submittedName>
</protein>
<name>A0AAP0JV27_9MAGN</name>
<keyword evidence="1" id="KW-1133">Transmembrane helix</keyword>
<accession>A0AAP0JV27</accession>
<evidence type="ECO:0000313" key="2">
    <source>
        <dbReference type="EMBL" id="KAK9140399.1"/>
    </source>
</evidence>
<keyword evidence="1" id="KW-0472">Membrane</keyword>
<feature type="transmembrane region" description="Helical" evidence="1">
    <location>
        <begin position="40"/>
        <end position="60"/>
    </location>
</feature>
<reference evidence="2 3" key="1">
    <citation type="submission" date="2024-01" db="EMBL/GenBank/DDBJ databases">
        <title>Genome assemblies of Stephania.</title>
        <authorList>
            <person name="Yang L."/>
        </authorList>
    </citation>
    <scope>NUCLEOTIDE SEQUENCE [LARGE SCALE GENOMIC DNA]</scope>
    <source>
        <strain evidence="2">JXDWG</strain>
        <tissue evidence="2">Leaf</tissue>
    </source>
</reference>
<gene>
    <name evidence="2" type="ORF">Scep_010080</name>
</gene>
<sequence length="75" mass="8752">MDMVTGVVWSASSFFYDLLLGSVVSLKTTIHFIYLLDKVYIINSIFNFSFFFLSLDVNILRTTMDNFFNISFHFS</sequence>
<evidence type="ECO:0000313" key="3">
    <source>
        <dbReference type="Proteomes" id="UP001419268"/>
    </source>
</evidence>
<evidence type="ECO:0000256" key="1">
    <source>
        <dbReference type="SAM" id="Phobius"/>
    </source>
</evidence>
<keyword evidence="1" id="KW-0812">Transmembrane</keyword>
<comment type="caution">
    <text evidence="2">The sequence shown here is derived from an EMBL/GenBank/DDBJ whole genome shotgun (WGS) entry which is preliminary data.</text>
</comment>
<feature type="transmembrane region" description="Helical" evidence="1">
    <location>
        <begin position="7"/>
        <end position="34"/>
    </location>
</feature>